<comment type="caution">
    <text evidence="1">The sequence shown here is derived from an EMBL/GenBank/DDBJ whole genome shotgun (WGS) entry which is preliminary data.</text>
</comment>
<evidence type="ECO:0000313" key="1">
    <source>
        <dbReference type="EMBL" id="EOQ96088.1"/>
    </source>
</evidence>
<organism evidence="1 2">
    <name type="scientific">Leptospira wolbachii serovar Codice str. CDC</name>
    <dbReference type="NCBI Taxonomy" id="1218599"/>
    <lineage>
        <taxon>Bacteria</taxon>
        <taxon>Pseudomonadati</taxon>
        <taxon>Spirochaetota</taxon>
        <taxon>Spirochaetia</taxon>
        <taxon>Leptospirales</taxon>
        <taxon>Leptospiraceae</taxon>
        <taxon>Leptospira</taxon>
    </lineage>
</organism>
<evidence type="ECO:0000313" key="2">
    <source>
        <dbReference type="Proteomes" id="UP000013984"/>
    </source>
</evidence>
<gene>
    <name evidence="1" type="ORF">LEP1GSC195_3174</name>
</gene>
<dbReference type="EMBL" id="AOGZ02000014">
    <property type="protein sequence ID" value="EOQ96088.1"/>
    <property type="molecule type" value="Genomic_DNA"/>
</dbReference>
<dbReference type="AlphaFoldDB" id="R9A1K8"/>
<protein>
    <submittedName>
        <fullName evidence="1">Uncharacterized protein</fullName>
    </submittedName>
</protein>
<accession>R9A1K8</accession>
<name>R9A1K8_9LEPT</name>
<sequence length="43" mass="4674">MEICFQFDSPNSIASNDKTQIGKKNSKLFLALAAVLLSSQIVC</sequence>
<keyword evidence="2" id="KW-1185">Reference proteome</keyword>
<proteinExistence type="predicted"/>
<dbReference type="Proteomes" id="UP000013984">
    <property type="component" value="Unassembled WGS sequence"/>
</dbReference>
<reference evidence="1" key="1">
    <citation type="submission" date="2013-04" db="EMBL/GenBank/DDBJ databases">
        <authorList>
            <person name="Harkins D.M."/>
            <person name="Durkin A.S."/>
            <person name="Brinkac L.M."/>
            <person name="Haft D.H."/>
            <person name="Selengut J.D."/>
            <person name="Sanka R."/>
            <person name="DePew J."/>
            <person name="Purushe J."/>
            <person name="Galloway R.L."/>
            <person name="Vinetz J.M."/>
            <person name="Sutton G.G."/>
            <person name="Nierman W.C."/>
            <person name="Fouts D.E."/>
        </authorList>
    </citation>
    <scope>NUCLEOTIDE SEQUENCE [LARGE SCALE GENOMIC DNA]</scope>
    <source>
        <strain evidence="1">CDC</strain>
    </source>
</reference>